<dbReference type="InterPro" id="IPR050344">
    <property type="entry name" value="Peptidase_M1_aminopeptidases"/>
</dbReference>
<keyword evidence="7 13" id="KW-0862">Zinc</keyword>
<dbReference type="InterPro" id="IPR001930">
    <property type="entry name" value="Peptidase_M1"/>
</dbReference>
<dbReference type="GO" id="GO:0016020">
    <property type="term" value="C:membrane"/>
    <property type="evidence" value="ECO:0007669"/>
    <property type="project" value="UniProtKB-SubCell"/>
</dbReference>
<dbReference type="Gene3D" id="2.60.40.1730">
    <property type="entry name" value="tricorn interacting facor f3 domain"/>
    <property type="match status" value="1"/>
</dbReference>
<evidence type="ECO:0000313" key="17">
    <source>
        <dbReference type="EMBL" id="KAL3313325.1"/>
    </source>
</evidence>
<reference evidence="17 18" key="1">
    <citation type="submission" date="2024-11" db="EMBL/GenBank/DDBJ databases">
        <title>Adaptive evolution of stress response genes in parasites aligns with host niche diversity.</title>
        <authorList>
            <person name="Hahn C."/>
            <person name="Resl P."/>
        </authorList>
    </citation>
    <scope>NUCLEOTIDE SEQUENCE [LARGE SCALE GENOMIC DNA]</scope>
    <source>
        <strain evidence="17">EGGRZ-B1_66</strain>
        <tissue evidence="17">Body</tissue>
    </source>
</reference>
<evidence type="ECO:0000256" key="6">
    <source>
        <dbReference type="ARBA" id="ARBA00022801"/>
    </source>
</evidence>
<dbReference type="CDD" id="cd09601">
    <property type="entry name" value="M1_APN-Q_like"/>
    <property type="match status" value="1"/>
</dbReference>
<dbReference type="EMBL" id="JBJKFK010001348">
    <property type="protein sequence ID" value="KAL3313325.1"/>
    <property type="molecule type" value="Genomic_DNA"/>
</dbReference>
<proteinExistence type="inferred from homology"/>
<sequence>MENYTALTNMEKIASRNLGQGRVEDSFKQTPTMSTYLMAFVVSQLSHKESRKNNKWIFRVWAIPDQIEQANFALEIGPGMLSRFEEYFQVDYPLAKLDMVAVPQFTHGAMENWGLIIYRQETMLFDPKEHKFDRADKVAKVIGHEIAHQWFGNLVTMNWWEELWLNEGMTSFIEELGTMTVKPDWYEENKPINEQAPLNTDTSNDVKPLFNPIKKNETIAEMFNEVSYNKGAQIARMMEGFLGEKLFRQGLIRYMKKNAYKNTRDSDLFEALQAEFEKTGQRLNVSQVMESWIRSPGIPLVSIRSTSRRNVFELRQKRLLRPDMPKSDVK</sequence>
<dbReference type="PRINTS" id="PR00756">
    <property type="entry name" value="ALADIPTASE"/>
</dbReference>
<keyword evidence="6" id="KW-0378">Hydrolase</keyword>
<dbReference type="SUPFAM" id="SSF63737">
    <property type="entry name" value="Leukotriene A4 hydrolase N-terminal domain"/>
    <property type="match status" value="1"/>
</dbReference>
<evidence type="ECO:0000256" key="4">
    <source>
        <dbReference type="ARBA" id="ARBA00022692"/>
    </source>
</evidence>
<evidence type="ECO:0000256" key="11">
    <source>
        <dbReference type="ARBA" id="ARBA00023180"/>
    </source>
</evidence>
<accession>A0ABD2Q103</accession>
<dbReference type="SUPFAM" id="SSF55486">
    <property type="entry name" value="Metalloproteases ('zincins'), catalytic domain"/>
    <property type="match status" value="1"/>
</dbReference>
<feature type="domain" description="Aminopeptidase N-like N-terminal" evidence="16">
    <location>
        <begin position="3"/>
        <end position="37"/>
    </location>
</feature>
<keyword evidence="11" id="KW-0325">Glycoprotein</keyword>
<evidence type="ECO:0000256" key="1">
    <source>
        <dbReference type="ARBA" id="ARBA00004167"/>
    </source>
</evidence>
<evidence type="ECO:0000256" key="13">
    <source>
        <dbReference type="PIRSR" id="PIRSR634016-3"/>
    </source>
</evidence>
<evidence type="ECO:0000256" key="7">
    <source>
        <dbReference type="ARBA" id="ARBA00022833"/>
    </source>
</evidence>
<keyword evidence="9" id="KW-0482">Metalloprotease</keyword>
<dbReference type="InterPro" id="IPR034016">
    <property type="entry name" value="M1_APN-typ"/>
</dbReference>
<name>A0ABD2Q103_9PLAT</name>
<comment type="cofactor">
    <cofactor evidence="13">
        <name>Zn(2+)</name>
        <dbReference type="ChEBI" id="CHEBI:29105"/>
    </cofactor>
    <text evidence="13">Binds 1 zinc ion per subunit.</text>
</comment>
<evidence type="ECO:0000256" key="5">
    <source>
        <dbReference type="ARBA" id="ARBA00022723"/>
    </source>
</evidence>
<evidence type="ECO:0000256" key="8">
    <source>
        <dbReference type="ARBA" id="ARBA00022989"/>
    </source>
</evidence>
<keyword evidence="4" id="KW-0812">Transmembrane</keyword>
<feature type="binding site" evidence="13">
    <location>
        <position position="167"/>
    </location>
    <ligand>
        <name>Zn(2+)</name>
        <dbReference type="ChEBI" id="CHEBI:29105"/>
        <note>catalytic</note>
    </ligand>
</feature>
<dbReference type="Proteomes" id="UP001626550">
    <property type="component" value="Unassembled WGS sequence"/>
</dbReference>
<dbReference type="Pfam" id="PF17900">
    <property type="entry name" value="Peptidase_M1_N"/>
    <property type="match status" value="1"/>
</dbReference>
<dbReference type="GO" id="GO:0006508">
    <property type="term" value="P:proteolysis"/>
    <property type="evidence" value="ECO:0007669"/>
    <property type="project" value="UniProtKB-KW"/>
</dbReference>
<dbReference type="Gene3D" id="1.10.390.10">
    <property type="entry name" value="Neutral Protease Domain 2"/>
    <property type="match status" value="1"/>
</dbReference>
<dbReference type="GO" id="GO:0008237">
    <property type="term" value="F:metallopeptidase activity"/>
    <property type="evidence" value="ECO:0007669"/>
    <property type="project" value="UniProtKB-KW"/>
</dbReference>
<dbReference type="PANTHER" id="PTHR11533:SF301">
    <property type="entry name" value="AMINOPEPTIDASE"/>
    <property type="match status" value="1"/>
</dbReference>
<feature type="site" description="Transition state stabilizer" evidence="14">
    <location>
        <position position="228"/>
    </location>
</feature>
<evidence type="ECO:0000256" key="10">
    <source>
        <dbReference type="ARBA" id="ARBA00023136"/>
    </source>
</evidence>
<evidence type="ECO:0000256" key="12">
    <source>
        <dbReference type="PIRSR" id="PIRSR634016-1"/>
    </source>
</evidence>
<dbReference type="Pfam" id="PF01433">
    <property type="entry name" value="Peptidase_M1"/>
    <property type="match status" value="1"/>
</dbReference>
<evidence type="ECO:0000256" key="9">
    <source>
        <dbReference type="ARBA" id="ARBA00023049"/>
    </source>
</evidence>
<protein>
    <recommendedName>
        <fullName evidence="19">Aminopeptidase N</fullName>
    </recommendedName>
</protein>
<comment type="similarity">
    <text evidence="2">Belongs to the peptidase M1 family.</text>
</comment>
<comment type="caution">
    <text evidence="17">The sequence shown here is derived from an EMBL/GenBank/DDBJ whole genome shotgun (WGS) entry which is preliminary data.</text>
</comment>
<keyword evidence="8" id="KW-1133">Transmembrane helix</keyword>
<keyword evidence="18" id="KW-1185">Reference proteome</keyword>
<dbReference type="InterPro" id="IPR042097">
    <property type="entry name" value="Aminopeptidase_N-like_N_sf"/>
</dbReference>
<evidence type="ECO:0008006" key="19">
    <source>
        <dbReference type="Google" id="ProtNLM"/>
    </source>
</evidence>
<comment type="subcellular location">
    <subcellularLocation>
        <location evidence="1">Membrane</location>
        <topology evidence="1">Single-pass membrane protein</topology>
    </subcellularLocation>
</comment>
<evidence type="ECO:0000256" key="14">
    <source>
        <dbReference type="PIRSR" id="PIRSR634016-4"/>
    </source>
</evidence>
<keyword evidence="3" id="KW-0645">Protease</keyword>
<organism evidence="17 18">
    <name type="scientific">Cichlidogyrus casuarinus</name>
    <dbReference type="NCBI Taxonomy" id="1844966"/>
    <lineage>
        <taxon>Eukaryota</taxon>
        <taxon>Metazoa</taxon>
        <taxon>Spiralia</taxon>
        <taxon>Lophotrochozoa</taxon>
        <taxon>Platyhelminthes</taxon>
        <taxon>Monogenea</taxon>
        <taxon>Monopisthocotylea</taxon>
        <taxon>Dactylogyridea</taxon>
        <taxon>Ancyrocephalidae</taxon>
        <taxon>Cichlidogyrus</taxon>
    </lineage>
</organism>
<evidence type="ECO:0000256" key="3">
    <source>
        <dbReference type="ARBA" id="ARBA00022670"/>
    </source>
</evidence>
<dbReference type="InterPro" id="IPR045357">
    <property type="entry name" value="Aminopeptidase_N-like_N"/>
</dbReference>
<dbReference type="PANTHER" id="PTHR11533">
    <property type="entry name" value="PROTEASE M1 ZINC METALLOPROTEASE"/>
    <property type="match status" value="1"/>
</dbReference>
<evidence type="ECO:0000313" key="18">
    <source>
        <dbReference type="Proteomes" id="UP001626550"/>
    </source>
</evidence>
<evidence type="ECO:0000259" key="16">
    <source>
        <dbReference type="Pfam" id="PF17900"/>
    </source>
</evidence>
<evidence type="ECO:0000259" key="15">
    <source>
        <dbReference type="Pfam" id="PF01433"/>
    </source>
</evidence>
<evidence type="ECO:0000256" key="2">
    <source>
        <dbReference type="ARBA" id="ARBA00010136"/>
    </source>
</evidence>
<dbReference type="FunFam" id="1.10.390.10:FF:000016">
    <property type="entry name" value="Glutamyl aminopeptidase"/>
    <property type="match status" value="1"/>
</dbReference>
<feature type="active site" description="Proton acceptor" evidence="12">
    <location>
        <position position="145"/>
    </location>
</feature>
<feature type="domain" description="Peptidase M1 membrane alanine aminopeptidase" evidence="15">
    <location>
        <begin position="72"/>
        <end position="292"/>
    </location>
</feature>
<keyword evidence="5 13" id="KW-0479">Metal-binding</keyword>
<dbReference type="InterPro" id="IPR027268">
    <property type="entry name" value="Peptidase_M4/M1_CTD_sf"/>
</dbReference>
<dbReference type="GO" id="GO:0046872">
    <property type="term" value="F:metal ion binding"/>
    <property type="evidence" value="ECO:0007669"/>
    <property type="project" value="UniProtKB-KW"/>
</dbReference>
<feature type="binding site" evidence="13">
    <location>
        <position position="148"/>
    </location>
    <ligand>
        <name>Zn(2+)</name>
        <dbReference type="ChEBI" id="CHEBI:29105"/>
        <note>catalytic</note>
    </ligand>
</feature>
<gene>
    <name evidence="17" type="ORF">Ciccas_008073</name>
</gene>
<dbReference type="AlphaFoldDB" id="A0ABD2Q103"/>
<keyword evidence="10" id="KW-0472">Membrane</keyword>
<dbReference type="InterPro" id="IPR014782">
    <property type="entry name" value="Peptidase_M1_dom"/>
</dbReference>
<feature type="binding site" evidence="13">
    <location>
        <position position="144"/>
    </location>
    <ligand>
        <name>Zn(2+)</name>
        <dbReference type="ChEBI" id="CHEBI:29105"/>
        <note>catalytic</note>
    </ligand>
</feature>